<evidence type="ECO:0000256" key="1">
    <source>
        <dbReference type="ARBA" id="ARBA00007074"/>
    </source>
</evidence>
<comment type="caution">
    <text evidence="7">The sequence shown here is derived from an EMBL/GenBank/DDBJ whole genome shotgun (WGS) entry which is preliminary data.</text>
</comment>
<dbReference type="PANTHER" id="PTHR47053">
    <property type="entry name" value="MUREIN DD-ENDOPEPTIDASE MEPH-RELATED"/>
    <property type="match status" value="1"/>
</dbReference>
<sequence>MSEHTRAGRHRHAARYSPVAELSSIARTAGETGVRVSAVLAASGGLVATFALPAQASASPTTGTTHAVGPQAPTSLRALSARPAVVAPKAAAPAATPEVGLAGVKAVARPKPKPAAVRDRTPQAVSRSTQRVPVADVKQSSSEIVNIARTLLGIAYSYGGTSPSTGFDCSGFTQYVFGKAGISLPRTAADQQAAATPVSDPKPGDLVFFGSPAWHVGIYTGNGMMIDSPKPGQSTSERAVFSGVSGYGRF</sequence>
<accession>A0ABS2CQV6</accession>
<evidence type="ECO:0000256" key="4">
    <source>
        <dbReference type="ARBA" id="ARBA00022807"/>
    </source>
</evidence>
<dbReference type="Pfam" id="PF00877">
    <property type="entry name" value="NLPC_P60"/>
    <property type="match status" value="1"/>
</dbReference>
<dbReference type="Gene3D" id="3.90.1720.10">
    <property type="entry name" value="endopeptidase domain like (from Nostoc punctiforme)"/>
    <property type="match status" value="1"/>
</dbReference>
<evidence type="ECO:0000256" key="3">
    <source>
        <dbReference type="ARBA" id="ARBA00022801"/>
    </source>
</evidence>
<dbReference type="PROSITE" id="PS51935">
    <property type="entry name" value="NLPC_P60"/>
    <property type="match status" value="1"/>
</dbReference>
<dbReference type="InterPro" id="IPR000064">
    <property type="entry name" value="NLP_P60_dom"/>
</dbReference>
<dbReference type="PANTHER" id="PTHR47053:SF1">
    <property type="entry name" value="MUREIN DD-ENDOPEPTIDASE MEPH-RELATED"/>
    <property type="match status" value="1"/>
</dbReference>
<keyword evidence="3" id="KW-0378">Hydrolase</keyword>
<dbReference type="InterPro" id="IPR051202">
    <property type="entry name" value="Peptidase_C40"/>
</dbReference>
<keyword evidence="8" id="KW-1185">Reference proteome</keyword>
<reference evidence="7" key="1">
    <citation type="submission" date="2021-02" db="EMBL/GenBank/DDBJ databases">
        <title>Phycicoccus sp. MQZ13P-5T, whole genome shotgun sequence.</title>
        <authorList>
            <person name="Tuo L."/>
        </authorList>
    </citation>
    <scope>NUCLEOTIDE SEQUENCE</scope>
    <source>
        <strain evidence="7">MQZ13P-5</strain>
    </source>
</reference>
<dbReference type="RefSeq" id="WP_204132731.1">
    <property type="nucleotide sequence ID" value="NZ_JAFDVD010000023.1"/>
</dbReference>
<dbReference type="SUPFAM" id="SSF54001">
    <property type="entry name" value="Cysteine proteinases"/>
    <property type="match status" value="1"/>
</dbReference>
<keyword evidence="4" id="KW-0788">Thiol protease</keyword>
<name>A0ABS2CQV6_9MICO</name>
<comment type="similarity">
    <text evidence="1">Belongs to the peptidase C40 family.</text>
</comment>
<dbReference type="EMBL" id="JAFDVD010000023">
    <property type="protein sequence ID" value="MBM6402258.1"/>
    <property type="molecule type" value="Genomic_DNA"/>
</dbReference>
<evidence type="ECO:0000313" key="7">
    <source>
        <dbReference type="EMBL" id="MBM6402258.1"/>
    </source>
</evidence>
<keyword evidence="2" id="KW-0645">Protease</keyword>
<evidence type="ECO:0000259" key="6">
    <source>
        <dbReference type="PROSITE" id="PS51935"/>
    </source>
</evidence>
<organism evidence="7 8">
    <name type="scientific">Phycicoccus sonneratiae</name>
    <dbReference type="NCBI Taxonomy" id="2807628"/>
    <lineage>
        <taxon>Bacteria</taxon>
        <taxon>Bacillati</taxon>
        <taxon>Actinomycetota</taxon>
        <taxon>Actinomycetes</taxon>
        <taxon>Micrococcales</taxon>
        <taxon>Intrasporangiaceae</taxon>
        <taxon>Phycicoccus</taxon>
    </lineage>
</organism>
<evidence type="ECO:0000256" key="5">
    <source>
        <dbReference type="SAM" id="MobiDB-lite"/>
    </source>
</evidence>
<dbReference type="InterPro" id="IPR038765">
    <property type="entry name" value="Papain-like_cys_pep_sf"/>
</dbReference>
<gene>
    <name evidence="7" type="ORF">JQN70_17820</name>
</gene>
<evidence type="ECO:0000256" key="2">
    <source>
        <dbReference type="ARBA" id="ARBA00022670"/>
    </source>
</evidence>
<feature type="domain" description="NlpC/P60" evidence="6">
    <location>
        <begin position="138"/>
        <end position="250"/>
    </location>
</feature>
<dbReference type="Proteomes" id="UP001430172">
    <property type="component" value="Unassembled WGS sequence"/>
</dbReference>
<feature type="region of interest" description="Disordered" evidence="5">
    <location>
        <begin position="110"/>
        <end position="130"/>
    </location>
</feature>
<protein>
    <submittedName>
        <fullName evidence="7">C40 family peptidase</fullName>
    </submittedName>
</protein>
<proteinExistence type="inferred from homology"/>
<evidence type="ECO:0000313" key="8">
    <source>
        <dbReference type="Proteomes" id="UP001430172"/>
    </source>
</evidence>